<feature type="coiled-coil region" evidence="7">
    <location>
        <begin position="119"/>
        <end position="146"/>
    </location>
</feature>
<dbReference type="Gramene" id="OPUNC10G01210.1">
    <property type="protein sequence ID" value="OPUNC10G01210.1"/>
    <property type="gene ID" value="OPUNC10G01210"/>
</dbReference>
<dbReference type="Proteomes" id="UP000026962">
    <property type="component" value="Chromosome 10"/>
</dbReference>
<dbReference type="PANTHER" id="PTHR23155:SF1167">
    <property type="entry name" value="OS08G0412100 PROTEIN"/>
    <property type="match status" value="1"/>
</dbReference>
<sequence length="958" mass="108649">MDAVVSVSHGALGPLLGKLNTLLADECARLKGVRREIHSLRSELSNMQAALHKYASLEDPDIQVKAWITELREIAYDIEDCIDKFMHQLGADDEQHRTSNGIKDFFKKSAQRLKTLGSRHNIADEIEELKARVISVRDQKNSYKLDDIFCSSCSNTNACVDPRLAALFAEENHLVGIDSPRDELVNWLDAESRLIKRRKVLSIVGFGGLGKTTLANEVYRRIKVHFDCHAFVSVSQKPDLKKIFKDIIHNMPTKDGFLKDIDTWNEKKFIEKLRELLVDKRYLVIIDDVWSISAWELIKVAFPENNCSSTIIVTTRISDIGHSCCLNAIDRNYEMEPLSGVHSRRLFCKRIFSTDEDGCPDILQEVSTDILKKCGGLPLAIISICGLLANRPVIKEEWEKVKESIGFALDKNQNLEGMKSILSLSYNDLPNHLKTCLLYLSIFPEDYIIERNMLVWRWIAEGFISVDCGQNLEDIAESYFYDLINKSLVQPVGIGFDGKASACRVHDMMLELISSKATAENFITLIGGQTVKTNSLHYVRRLSIQDTTNHSSTLVANKDLRHVRSLTCFRGNINFYPQLSQFEALRVLDFEGRVSLQGYDLENIGKLFQLKYLRLSVLHMSRIPTQIAKLQNLQTLDLRQTEVEELPSEFCRLTNLLHILGNYNKLKLPDGIGNMRNLQLLNGINITRSSASAVAELGALTRLRELTIHLSKKPSKCKPIEEMLIASLCKLSSCKLQSLHILCGRSYQFLDRWFPLPCFLRIFRMNTDYYFPQLPKWIKPALTNIAYLDINLADIKEEDFKTLGQLPALLCLHIWMEPYPKEQLTVQSTGFPYLKEFVLVCGVYNGGAYLTFEKGAMPKLEKLELPLHVLTAKFHGFHVGISNLLCLKEAVVRIYNLGANHSNTEAAVAAIRREANENPNHPRLAIKEVHVQGENGGNNEDVEDQQGGVTDCRIKELI</sequence>
<feature type="domain" description="Disease resistance N-terminal" evidence="9">
    <location>
        <begin position="11"/>
        <end position="98"/>
    </location>
</feature>
<dbReference type="PANTHER" id="PTHR23155">
    <property type="entry name" value="DISEASE RESISTANCE PROTEIN RP"/>
    <property type="match status" value="1"/>
</dbReference>
<dbReference type="InterPro" id="IPR038005">
    <property type="entry name" value="RX-like_CC"/>
</dbReference>
<evidence type="ECO:0000313" key="12">
    <source>
        <dbReference type="EnsemblPlants" id="OPUNC10G01210.1"/>
    </source>
</evidence>
<dbReference type="InterPro" id="IPR041118">
    <property type="entry name" value="Rx_N"/>
</dbReference>
<dbReference type="HOGENOM" id="CLU_000837_25_2_1"/>
<dbReference type="Gene3D" id="1.10.10.10">
    <property type="entry name" value="Winged helix-like DNA-binding domain superfamily/Winged helix DNA-binding domain"/>
    <property type="match status" value="1"/>
</dbReference>
<dbReference type="Pfam" id="PF23598">
    <property type="entry name" value="LRR_14"/>
    <property type="match status" value="1"/>
</dbReference>
<dbReference type="InterPro" id="IPR044974">
    <property type="entry name" value="Disease_R_plants"/>
</dbReference>
<dbReference type="Gene3D" id="3.40.50.300">
    <property type="entry name" value="P-loop containing nucleotide triphosphate hydrolases"/>
    <property type="match status" value="1"/>
</dbReference>
<keyword evidence="5" id="KW-0611">Plant defense</keyword>
<dbReference type="STRING" id="4537.A0A0E0M587"/>
<reference evidence="12" key="1">
    <citation type="submission" date="2015-04" db="UniProtKB">
        <authorList>
            <consortium name="EnsemblPlants"/>
        </authorList>
    </citation>
    <scope>IDENTIFICATION</scope>
</reference>
<dbReference type="FunFam" id="3.40.50.300:FF:001091">
    <property type="entry name" value="Probable disease resistance protein At1g61300"/>
    <property type="match status" value="1"/>
</dbReference>
<dbReference type="Pfam" id="PF18052">
    <property type="entry name" value="Rx_N"/>
    <property type="match status" value="1"/>
</dbReference>
<dbReference type="SUPFAM" id="SSF52540">
    <property type="entry name" value="P-loop containing nucleoside triphosphate hydrolases"/>
    <property type="match status" value="1"/>
</dbReference>
<dbReference type="GO" id="GO:0002758">
    <property type="term" value="P:innate immune response-activating signaling pathway"/>
    <property type="evidence" value="ECO:0007669"/>
    <property type="project" value="UniProtKB-ARBA"/>
</dbReference>
<evidence type="ECO:0000256" key="5">
    <source>
        <dbReference type="ARBA" id="ARBA00022821"/>
    </source>
</evidence>
<keyword evidence="4" id="KW-0547">Nucleotide-binding</keyword>
<evidence type="ECO:0000256" key="2">
    <source>
        <dbReference type="ARBA" id="ARBA00022614"/>
    </source>
</evidence>
<evidence type="ECO:0000256" key="1">
    <source>
        <dbReference type="ARBA" id="ARBA00008894"/>
    </source>
</evidence>
<dbReference type="InterPro" id="IPR002182">
    <property type="entry name" value="NB-ARC"/>
</dbReference>
<dbReference type="InterPro" id="IPR042197">
    <property type="entry name" value="Apaf_helical"/>
</dbReference>
<evidence type="ECO:0000259" key="9">
    <source>
        <dbReference type="Pfam" id="PF18052"/>
    </source>
</evidence>
<dbReference type="PRINTS" id="PR00364">
    <property type="entry name" value="DISEASERSIST"/>
</dbReference>
<keyword evidence="13" id="KW-1185">Reference proteome</keyword>
<keyword evidence="6 7" id="KW-0175">Coiled coil</keyword>
<dbReference type="eggNOG" id="KOG4658">
    <property type="taxonomic scope" value="Eukaryota"/>
</dbReference>
<proteinExistence type="inferred from homology"/>
<dbReference type="EnsemblPlants" id="OPUNC10G01210.1">
    <property type="protein sequence ID" value="OPUNC10G01210.1"/>
    <property type="gene ID" value="OPUNC10G01210"/>
</dbReference>
<dbReference type="GO" id="GO:0043531">
    <property type="term" value="F:ADP binding"/>
    <property type="evidence" value="ECO:0007669"/>
    <property type="project" value="InterPro"/>
</dbReference>
<dbReference type="Gene3D" id="3.80.10.10">
    <property type="entry name" value="Ribonuclease Inhibitor"/>
    <property type="match status" value="1"/>
</dbReference>
<evidence type="ECO:0000256" key="6">
    <source>
        <dbReference type="ARBA" id="ARBA00023054"/>
    </source>
</evidence>
<feature type="domain" description="NB-ARC" evidence="8">
    <location>
        <begin position="182"/>
        <end position="354"/>
    </location>
</feature>
<dbReference type="InterPro" id="IPR032675">
    <property type="entry name" value="LRR_dom_sf"/>
</dbReference>
<evidence type="ECO:0000256" key="7">
    <source>
        <dbReference type="SAM" id="Coils"/>
    </source>
</evidence>
<name>A0A0E0M587_ORYPU</name>
<evidence type="ECO:0000259" key="11">
    <source>
        <dbReference type="Pfam" id="PF23598"/>
    </source>
</evidence>
<dbReference type="AlphaFoldDB" id="A0A0E0M587"/>
<comment type="similarity">
    <text evidence="1">Belongs to the disease resistance NB-LRR family.</text>
</comment>
<dbReference type="InterPro" id="IPR058922">
    <property type="entry name" value="WHD_DRP"/>
</dbReference>
<feature type="domain" description="Disease resistance protein winged helix" evidence="10">
    <location>
        <begin position="442"/>
        <end position="513"/>
    </location>
</feature>
<evidence type="ECO:0000259" key="10">
    <source>
        <dbReference type="Pfam" id="PF23559"/>
    </source>
</evidence>
<feature type="domain" description="Disease resistance R13L4/SHOC-2-like LRR" evidence="11">
    <location>
        <begin position="562"/>
        <end position="924"/>
    </location>
</feature>
<keyword evidence="3" id="KW-0677">Repeat</keyword>
<dbReference type="Pfam" id="PF00931">
    <property type="entry name" value="NB-ARC"/>
    <property type="match status" value="1"/>
</dbReference>
<evidence type="ECO:0000259" key="8">
    <source>
        <dbReference type="Pfam" id="PF00931"/>
    </source>
</evidence>
<evidence type="ECO:0000256" key="4">
    <source>
        <dbReference type="ARBA" id="ARBA00022741"/>
    </source>
</evidence>
<dbReference type="InterPro" id="IPR055414">
    <property type="entry name" value="LRR_R13L4/SHOC2-like"/>
</dbReference>
<keyword evidence="2" id="KW-0433">Leucine-rich repeat</keyword>
<evidence type="ECO:0000313" key="13">
    <source>
        <dbReference type="Proteomes" id="UP000026962"/>
    </source>
</evidence>
<dbReference type="Gene3D" id="1.20.5.4130">
    <property type="match status" value="1"/>
</dbReference>
<dbReference type="CDD" id="cd14798">
    <property type="entry name" value="RX-CC_like"/>
    <property type="match status" value="1"/>
</dbReference>
<evidence type="ECO:0000256" key="3">
    <source>
        <dbReference type="ARBA" id="ARBA00022737"/>
    </source>
</evidence>
<dbReference type="SUPFAM" id="SSF52058">
    <property type="entry name" value="L domain-like"/>
    <property type="match status" value="1"/>
</dbReference>
<protein>
    <submittedName>
        <fullName evidence="12">Uncharacterized protein</fullName>
    </submittedName>
</protein>
<dbReference type="InterPro" id="IPR036388">
    <property type="entry name" value="WH-like_DNA-bd_sf"/>
</dbReference>
<dbReference type="Pfam" id="PF23559">
    <property type="entry name" value="WHD_DRP"/>
    <property type="match status" value="1"/>
</dbReference>
<dbReference type="FunFam" id="1.10.10.10:FF:000322">
    <property type="entry name" value="Probable disease resistance protein At1g63360"/>
    <property type="match status" value="1"/>
</dbReference>
<dbReference type="OMA" id="CKPIEEM"/>
<dbReference type="GO" id="GO:0009626">
    <property type="term" value="P:plant-type hypersensitive response"/>
    <property type="evidence" value="ECO:0007669"/>
    <property type="project" value="UniProtKB-ARBA"/>
</dbReference>
<reference evidence="12" key="2">
    <citation type="submission" date="2018-05" db="EMBL/GenBank/DDBJ databases">
        <title>OpunRS2 (Oryza punctata Reference Sequence Version 2).</title>
        <authorList>
            <person name="Zhang J."/>
            <person name="Kudrna D."/>
            <person name="Lee S."/>
            <person name="Talag J."/>
            <person name="Welchert J."/>
            <person name="Wing R.A."/>
        </authorList>
    </citation>
    <scope>NUCLEOTIDE SEQUENCE [LARGE SCALE GENOMIC DNA]</scope>
</reference>
<dbReference type="GO" id="GO:0042742">
    <property type="term" value="P:defense response to bacterium"/>
    <property type="evidence" value="ECO:0007669"/>
    <property type="project" value="UniProtKB-ARBA"/>
</dbReference>
<dbReference type="Gene3D" id="1.10.8.430">
    <property type="entry name" value="Helical domain of apoptotic protease-activating factors"/>
    <property type="match status" value="1"/>
</dbReference>
<accession>A0A0E0M587</accession>
<dbReference type="InterPro" id="IPR027417">
    <property type="entry name" value="P-loop_NTPase"/>
</dbReference>
<organism evidence="12">
    <name type="scientific">Oryza punctata</name>
    <name type="common">Red rice</name>
    <dbReference type="NCBI Taxonomy" id="4537"/>
    <lineage>
        <taxon>Eukaryota</taxon>
        <taxon>Viridiplantae</taxon>
        <taxon>Streptophyta</taxon>
        <taxon>Embryophyta</taxon>
        <taxon>Tracheophyta</taxon>
        <taxon>Spermatophyta</taxon>
        <taxon>Magnoliopsida</taxon>
        <taxon>Liliopsida</taxon>
        <taxon>Poales</taxon>
        <taxon>Poaceae</taxon>
        <taxon>BOP clade</taxon>
        <taxon>Oryzoideae</taxon>
        <taxon>Oryzeae</taxon>
        <taxon>Oryzinae</taxon>
        <taxon>Oryza</taxon>
    </lineage>
</organism>